<keyword evidence="5" id="KW-1185">Reference proteome</keyword>
<dbReference type="SUPFAM" id="SSF48452">
    <property type="entry name" value="TPR-like"/>
    <property type="match status" value="1"/>
</dbReference>
<accession>B4LYN0</accession>
<dbReference type="SMR" id="B4LYN0"/>
<dbReference type="Pfam" id="PF23558">
    <property type="entry name" value="TPR_P4H"/>
    <property type="match status" value="1"/>
</dbReference>
<evidence type="ECO:0000313" key="5">
    <source>
        <dbReference type="Proteomes" id="UP000008792"/>
    </source>
</evidence>
<dbReference type="InterPro" id="IPR059068">
    <property type="entry name" value="TPR_P4H"/>
</dbReference>
<dbReference type="OMA" id="WKHEIFD"/>
<dbReference type="HOGENOM" id="CLU_994892_0_0_1"/>
<name>B4LYN0_DROVI</name>
<evidence type="ECO:0000259" key="3">
    <source>
        <dbReference type="Pfam" id="PF23558"/>
    </source>
</evidence>
<dbReference type="PROSITE" id="PS51257">
    <property type="entry name" value="PROKAR_LIPOPROTEIN"/>
    <property type="match status" value="1"/>
</dbReference>
<keyword evidence="1" id="KW-0732">Signal</keyword>
<dbReference type="EMBL" id="CH940650">
    <property type="protein sequence ID" value="EDW68050.1"/>
    <property type="molecule type" value="Genomic_DNA"/>
</dbReference>
<dbReference type="EC" id="1.14.11.2" evidence="4"/>
<protein>
    <submittedName>
        <fullName evidence="4">Uncharacterized protein</fullName>
        <ecNumber evidence="4">1.13.11.-</ecNumber>
        <ecNumber evidence="4">1.14.11.2</ecNumber>
    </submittedName>
</protein>
<dbReference type="Gene3D" id="6.10.140.1460">
    <property type="match status" value="1"/>
</dbReference>
<dbReference type="InterPro" id="IPR011990">
    <property type="entry name" value="TPR-like_helical_dom_sf"/>
</dbReference>
<dbReference type="KEGG" id="dvi:6629830"/>
<evidence type="ECO:0000313" key="4">
    <source>
        <dbReference type="EMBL" id="EDW68050.1"/>
    </source>
</evidence>
<dbReference type="Gene3D" id="1.25.40.10">
    <property type="entry name" value="Tetratricopeptide repeat domain"/>
    <property type="match status" value="1"/>
</dbReference>
<sequence>MFRVSAVLLTFGLGCLSWGSTCASYAESEDGVQSLLDVEEILVKQFELYLDKAEKERDSIMRFLDHVNHLHKDMDEPEEYFGNPINAFTTISRFANNWKHEIFDVVLAHESYTEFKQRLTNELDRHELEEPTSEDLVGATRDLLDMQESEGRATSELANEVIFADEDRGENVTLSASDCYVIGRHLCQEQQYDYATEWLLQARQHASHDASTFPNITQAQILEHLAPALQELGNNKLANKLNNEILKSEPTHEAALKNKIVLQKKLALERIHIANLKVDL</sequence>
<dbReference type="Pfam" id="PF08336">
    <property type="entry name" value="P4Ha_N"/>
    <property type="match status" value="1"/>
</dbReference>
<proteinExistence type="predicted"/>
<dbReference type="GO" id="GO:0004656">
    <property type="term" value="F:procollagen-proline 4-dioxygenase activity"/>
    <property type="evidence" value="ECO:0007669"/>
    <property type="project" value="InterPro"/>
</dbReference>
<dbReference type="AlphaFoldDB" id="B4LYN0"/>
<dbReference type="Proteomes" id="UP000008792">
    <property type="component" value="Unassembled WGS sequence"/>
</dbReference>
<dbReference type="InterPro" id="IPR013547">
    <property type="entry name" value="P4H_N"/>
</dbReference>
<gene>
    <name evidence="4" type="primary">Dvir\GJ22755</name>
    <name evidence="4" type="ORF">Dvir_GJ22755</name>
</gene>
<organism evidence="4 5">
    <name type="scientific">Drosophila virilis</name>
    <name type="common">Fruit fly</name>
    <dbReference type="NCBI Taxonomy" id="7244"/>
    <lineage>
        <taxon>Eukaryota</taxon>
        <taxon>Metazoa</taxon>
        <taxon>Ecdysozoa</taxon>
        <taxon>Arthropoda</taxon>
        <taxon>Hexapoda</taxon>
        <taxon>Insecta</taxon>
        <taxon>Pterygota</taxon>
        <taxon>Neoptera</taxon>
        <taxon>Endopterygota</taxon>
        <taxon>Diptera</taxon>
        <taxon>Brachycera</taxon>
        <taxon>Muscomorpha</taxon>
        <taxon>Ephydroidea</taxon>
        <taxon>Drosophilidae</taxon>
        <taxon>Drosophila</taxon>
    </lineage>
</organism>
<dbReference type="eggNOG" id="KOG1591">
    <property type="taxonomic scope" value="Eukaryota"/>
</dbReference>
<evidence type="ECO:0000256" key="1">
    <source>
        <dbReference type="SAM" id="SignalP"/>
    </source>
</evidence>
<evidence type="ECO:0000259" key="2">
    <source>
        <dbReference type="Pfam" id="PF08336"/>
    </source>
</evidence>
<dbReference type="PhylomeDB" id="B4LYN0"/>
<feature type="domain" description="Prolyl 4-hydroxylase peptide-substrate-binding" evidence="3">
    <location>
        <begin position="176"/>
        <end position="258"/>
    </location>
</feature>
<keyword evidence="4" id="KW-0560">Oxidoreductase</keyword>
<dbReference type="OrthoDB" id="7859885at2759"/>
<dbReference type="InParanoid" id="B4LYN0"/>
<reference evidence="4 5" key="1">
    <citation type="journal article" date="2007" name="Nature">
        <title>Evolution of genes and genomes on the Drosophila phylogeny.</title>
        <authorList>
            <consortium name="Drosophila 12 Genomes Consortium"/>
            <person name="Clark A.G."/>
            <person name="Eisen M.B."/>
            <person name="Smith D.R."/>
            <person name="Bergman C.M."/>
            <person name="Oliver B."/>
            <person name="Markow T.A."/>
            <person name="Kaufman T.C."/>
            <person name="Kellis M."/>
            <person name="Gelbart W."/>
            <person name="Iyer V.N."/>
            <person name="Pollard D.A."/>
            <person name="Sackton T.B."/>
            <person name="Larracuente A.M."/>
            <person name="Singh N.D."/>
            <person name="Abad J.P."/>
            <person name="Abt D.N."/>
            <person name="Adryan B."/>
            <person name="Aguade M."/>
            <person name="Akashi H."/>
            <person name="Anderson W.W."/>
            <person name="Aquadro C.F."/>
            <person name="Ardell D.H."/>
            <person name="Arguello R."/>
            <person name="Artieri C.G."/>
            <person name="Barbash D.A."/>
            <person name="Barker D."/>
            <person name="Barsanti P."/>
            <person name="Batterham P."/>
            <person name="Batzoglou S."/>
            <person name="Begun D."/>
            <person name="Bhutkar A."/>
            <person name="Blanco E."/>
            <person name="Bosak S.A."/>
            <person name="Bradley R.K."/>
            <person name="Brand A.D."/>
            <person name="Brent M.R."/>
            <person name="Brooks A.N."/>
            <person name="Brown R.H."/>
            <person name="Butlin R.K."/>
            <person name="Caggese C."/>
            <person name="Calvi B.R."/>
            <person name="Bernardo de Carvalho A."/>
            <person name="Caspi A."/>
            <person name="Castrezana S."/>
            <person name="Celniker S.E."/>
            <person name="Chang J.L."/>
            <person name="Chapple C."/>
            <person name="Chatterji S."/>
            <person name="Chinwalla A."/>
            <person name="Civetta A."/>
            <person name="Clifton S.W."/>
            <person name="Comeron J.M."/>
            <person name="Costello J.C."/>
            <person name="Coyne J.A."/>
            <person name="Daub J."/>
            <person name="David R.G."/>
            <person name="Delcher A.L."/>
            <person name="Delehaunty K."/>
            <person name="Do C.B."/>
            <person name="Ebling H."/>
            <person name="Edwards K."/>
            <person name="Eickbush T."/>
            <person name="Evans J.D."/>
            <person name="Filipski A."/>
            <person name="Findeiss S."/>
            <person name="Freyhult E."/>
            <person name="Fulton L."/>
            <person name="Fulton R."/>
            <person name="Garcia A.C."/>
            <person name="Gardiner A."/>
            <person name="Garfield D.A."/>
            <person name="Garvin B.E."/>
            <person name="Gibson G."/>
            <person name="Gilbert D."/>
            <person name="Gnerre S."/>
            <person name="Godfrey J."/>
            <person name="Good R."/>
            <person name="Gotea V."/>
            <person name="Gravely B."/>
            <person name="Greenberg A.J."/>
            <person name="Griffiths-Jones S."/>
            <person name="Gross S."/>
            <person name="Guigo R."/>
            <person name="Gustafson E.A."/>
            <person name="Haerty W."/>
            <person name="Hahn M.W."/>
            <person name="Halligan D.L."/>
            <person name="Halpern A.L."/>
            <person name="Halter G.M."/>
            <person name="Han M.V."/>
            <person name="Heger A."/>
            <person name="Hillier L."/>
            <person name="Hinrichs A.S."/>
            <person name="Holmes I."/>
            <person name="Hoskins R.A."/>
            <person name="Hubisz M.J."/>
            <person name="Hultmark D."/>
            <person name="Huntley M.A."/>
            <person name="Jaffe D.B."/>
            <person name="Jagadeeshan S."/>
            <person name="Jeck W.R."/>
            <person name="Johnson J."/>
            <person name="Jones C.D."/>
            <person name="Jordan W.C."/>
            <person name="Karpen G.H."/>
            <person name="Kataoka E."/>
            <person name="Keightley P.D."/>
            <person name="Kheradpour P."/>
            <person name="Kirkness E.F."/>
            <person name="Koerich L.B."/>
            <person name="Kristiansen K."/>
            <person name="Kudrna D."/>
            <person name="Kulathinal R.J."/>
            <person name="Kumar S."/>
            <person name="Kwok R."/>
            <person name="Lander E."/>
            <person name="Langley C.H."/>
            <person name="Lapoint R."/>
            <person name="Lazzaro B.P."/>
            <person name="Lee S.J."/>
            <person name="Levesque L."/>
            <person name="Li R."/>
            <person name="Lin C.F."/>
            <person name="Lin M.F."/>
            <person name="Lindblad-Toh K."/>
            <person name="Llopart A."/>
            <person name="Long M."/>
            <person name="Low L."/>
            <person name="Lozovsky E."/>
            <person name="Lu J."/>
            <person name="Luo M."/>
            <person name="Machado C.A."/>
            <person name="Makalowski W."/>
            <person name="Marzo M."/>
            <person name="Matsuda M."/>
            <person name="Matzkin L."/>
            <person name="McAllister B."/>
            <person name="McBride C.S."/>
            <person name="McKernan B."/>
            <person name="McKernan K."/>
            <person name="Mendez-Lago M."/>
            <person name="Minx P."/>
            <person name="Mollenhauer M.U."/>
            <person name="Montooth K."/>
            <person name="Mount S.M."/>
            <person name="Mu X."/>
            <person name="Myers E."/>
            <person name="Negre B."/>
            <person name="Newfeld S."/>
            <person name="Nielsen R."/>
            <person name="Noor M.A."/>
            <person name="O'Grady P."/>
            <person name="Pachter L."/>
            <person name="Papaceit M."/>
            <person name="Parisi M.J."/>
            <person name="Parisi M."/>
            <person name="Parts L."/>
            <person name="Pedersen J.S."/>
            <person name="Pesole G."/>
            <person name="Phillippy A.M."/>
            <person name="Ponting C.P."/>
            <person name="Pop M."/>
            <person name="Porcelli D."/>
            <person name="Powell J.R."/>
            <person name="Prohaska S."/>
            <person name="Pruitt K."/>
            <person name="Puig M."/>
            <person name="Quesneville H."/>
            <person name="Ram K.R."/>
            <person name="Rand D."/>
            <person name="Rasmussen M.D."/>
            <person name="Reed L.K."/>
            <person name="Reenan R."/>
            <person name="Reily A."/>
            <person name="Remington K.A."/>
            <person name="Rieger T.T."/>
            <person name="Ritchie M.G."/>
            <person name="Robin C."/>
            <person name="Rogers Y.H."/>
            <person name="Rohde C."/>
            <person name="Rozas J."/>
            <person name="Rubenfield M.J."/>
            <person name="Ruiz A."/>
            <person name="Russo S."/>
            <person name="Salzberg S.L."/>
            <person name="Sanchez-Gracia A."/>
            <person name="Saranga D.J."/>
            <person name="Sato H."/>
            <person name="Schaeffer S.W."/>
            <person name="Schatz M.C."/>
            <person name="Schlenke T."/>
            <person name="Schwartz R."/>
            <person name="Segarra C."/>
            <person name="Singh R.S."/>
            <person name="Sirot L."/>
            <person name="Sirota M."/>
            <person name="Sisneros N.B."/>
            <person name="Smith C.D."/>
            <person name="Smith T.F."/>
            <person name="Spieth J."/>
            <person name="Stage D.E."/>
            <person name="Stark A."/>
            <person name="Stephan W."/>
            <person name="Strausberg R.L."/>
            <person name="Strempel S."/>
            <person name="Sturgill D."/>
            <person name="Sutton G."/>
            <person name="Sutton G.G."/>
            <person name="Tao W."/>
            <person name="Teichmann S."/>
            <person name="Tobari Y.N."/>
            <person name="Tomimura Y."/>
            <person name="Tsolas J.M."/>
            <person name="Valente V.L."/>
            <person name="Venter E."/>
            <person name="Venter J.C."/>
            <person name="Vicario S."/>
            <person name="Vieira F.G."/>
            <person name="Vilella A.J."/>
            <person name="Villasante A."/>
            <person name="Walenz B."/>
            <person name="Wang J."/>
            <person name="Wasserman M."/>
            <person name="Watts T."/>
            <person name="Wilson D."/>
            <person name="Wilson R.K."/>
            <person name="Wing R.A."/>
            <person name="Wolfner M.F."/>
            <person name="Wong A."/>
            <person name="Wong G.K."/>
            <person name="Wu C.I."/>
            <person name="Wu G."/>
            <person name="Yamamoto D."/>
            <person name="Yang H.P."/>
            <person name="Yang S.P."/>
            <person name="Yorke J.A."/>
            <person name="Yoshida K."/>
            <person name="Zdobnov E."/>
            <person name="Zhang P."/>
            <person name="Zhang Y."/>
            <person name="Zimin A.V."/>
            <person name="Baldwin J."/>
            <person name="Abdouelleil A."/>
            <person name="Abdulkadir J."/>
            <person name="Abebe A."/>
            <person name="Abera B."/>
            <person name="Abreu J."/>
            <person name="Acer S.C."/>
            <person name="Aftuck L."/>
            <person name="Alexander A."/>
            <person name="An P."/>
            <person name="Anderson E."/>
            <person name="Anderson S."/>
            <person name="Arachi H."/>
            <person name="Azer M."/>
            <person name="Bachantsang P."/>
            <person name="Barry A."/>
            <person name="Bayul T."/>
            <person name="Berlin A."/>
            <person name="Bessette D."/>
            <person name="Bloom T."/>
            <person name="Blye J."/>
            <person name="Boguslavskiy L."/>
            <person name="Bonnet C."/>
            <person name="Boukhgalter B."/>
            <person name="Bourzgui I."/>
            <person name="Brown A."/>
            <person name="Cahill P."/>
            <person name="Channer S."/>
            <person name="Cheshatsang Y."/>
            <person name="Chuda L."/>
            <person name="Citroen M."/>
            <person name="Collymore A."/>
            <person name="Cooke P."/>
            <person name="Costello M."/>
            <person name="D'Aco K."/>
            <person name="Daza R."/>
            <person name="De Haan G."/>
            <person name="DeGray S."/>
            <person name="DeMaso C."/>
            <person name="Dhargay N."/>
            <person name="Dooley K."/>
            <person name="Dooley E."/>
            <person name="Doricent M."/>
            <person name="Dorje P."/>
            <person name="Dorjee K."/>
            <person name="Dupes A."/>
            <person name="Elong R."/>
            <person name="Falk J."/>
            <person name="Farina A."/>
            <person name="Faro S."/>
            <person name="Ferguson D."/>
            <person name="Fisher S."/>
            <person name="Foley C.D."/>
            <person name="Franke A."/>
            <person name="Friedrich D."/>
            <person name="Gadbois L."/>
            <person name="Gearin G."/>
            <person name="Gearin C.R."/>
            <person name="Giannoukos G."/>
            <person name="Goode T."/>
            <person name="Graham J."/>
            <person name="Grandbois E."/>
            <person name="Grewal S."/>
            <person name="Gyaltsen K."/>
            <person name="Hafez N."/>
            <person name="Hagos B."/>
            <person name="Hall J."/>
            <person name="Henson C."/>
            <person name="Hollinger A."/>
            <person name="Honan T."/>
            <person name="Huard M.D."/>
            <person name="Hughes L."/>
            <person name="Hurhula B."/>
            <person name="Husby M.E."/>
            <person name="Kamat A."/>
            <person name="Kanga B."/>
            <person name="Kashin S."/>
            <person name="Khazanovich D."/>
            <person name="Kisner P."/>
            <person name="Lance K."/>
            <person name="Lara M."/>
            <person name="Lee W."/>
            <person name="Lennon N."/>
            <person name="Letendre F."/>
            <person name="LeVine R."/>
            <person name="Lipovsky A."/>
            <person name="Liu X."/>
            <person name="Liu J."/>
            <person name="Liu S."/>
            <person name="Lokyitsang T."/>
            <person name="Lokyitsang Y."/>
            <person name="Lubonja R."/>
            <person name="Lui A."/>
            <person name="MacDonald P."/>
            <person name="Magnisalis V."/>
            <person name="Maru K."/>
            <person name="Matthews C."/>
            <person name="McCusker W."/>
            <person name="McDonough S."/>
            <person name="Mehta T."/>
            <person name="Meldrim J."/>
            <person name="Meneus L."/>
            <person name="Mihai O."/>
            <person name="Mihalev A."/>
            <person name="Mihova T."/>
            <person name="Mittelman R."/>
            <person name="Mlenga V."/>
            <person name="Montmayeur A."/>
            <person name="Mulrain L."/>
            <person name="Navidi A."/>
            <person name="Naylor J."/>
            <person name="Negash T."/>
            <person name="Nguyen T."/>
            <person name="Nguyen N."/>
            <person name="Nicol R."/>
            <person name="Norbu C."/>
            <person name="Norbu N."/>
            <person name="Novod N."/>
            <person name="O'Neill B."/>
            <person name="Osman S."/>
            <person name="Markiewicz E."/>
            <person name="Oyono O.L."/>
            <person name="Patti C."/>
            <person name="Phunkhang P."/>
            <person name="Pierre F."/>
            <person name="Priest M."/>
            <person name="Raghuraman S."/>
            <person name="Rege F."/>
            <person name="Reyes R."/>
            <person name="Rise C."/>
            <person name="Rogov P."/>
            <person name="Ross K."/>
            <person name="Ryan E."/>
            <person name="Settipalli S."/>
            <person name="Shea T."/>
            <person name="Sherpa N."/>
            <person name="Shi L."/>
            <person name="Shih D."/>
            <person name="Sparrow T."/>
            <person name="Spaulding J."/>
            <person name="Stalker J."/>
            <person name="Stange-Thomann N."/>
            <person name="Stavropoulos S."/>
            <person name="Stone C."/>
            <person name="Strader C."/>
            <person name="Tesfaye S."/>
            <person name="Thomson T."/>
            <person name="Thoulutsang Y."/>
            <person name="Thoulutsang D."/>
            <person name="Topham K."/>
            <person name="Topping I."/>
            <person name="Tsamla T."/>
            <person name="Vassiliev H."/>
            <person name="Vo A."/>
            <person name="Wangchuk T."/>
            <person name="Wangdi T."/>
            <person name="Weiand M."/>
            <person name="Wilkinson J."/>
            <person name="Wilson A."/>
            <person name="Yadav S."/>
            <person name="Young G."/>
            <person name="Yu Q."/>
            <person name="Zembek L."/>
            <person name="Zhong D."/>
            <person name="Zimmer A."/>
            <person name="Zwirko Z."/>
            <person name="Jaffe D.B."/>
            <person name="Alvarez P."/>
            <person name="Brockman W."/>
            <person name="Butler J."/>
            <person name="Chin C."/>
            <person name="Gnerre S."/>
            <person name="Grabherr M."/>
            <person name="Kleber M."/>
            <person name="Mauceli E."/>
            <person name="MacCallum I."/>
        </authorList>
    </citation>
    <scope>NUCLEOTIDE SEQUENCE [LARGE SCALE GENOMIC DNA]</scope>
    <source>
        <strain evidence="5">Tucson 15010-1051.87</strain>
    </source>
</reference>
<dbReference type="GO" id="GO:0005783">
    <property type="term" value="C:endoplasmic reticulum"/>
    <property type="evidence" value="ECO:0007669"/>
    <property type="project" value="InterPro"/>
</dbReference>
<dbReference type="EC" id="1.13.11.-" evidence="4"/>
<feature type="domain" description="Prolyl 4-hydroxylase N-terminal" evidence="2">
    <location>
        <begin position="28"/>
        <end position="162"/>
    </location>
</feature>
<feature type="signal peptide" evidence="1">
    <location>
        <begin position="1"/>
        <end position="23"/>
    </location>
</feature>
<feature type="chain" id="PRO_5002816927" evidence="1">
    <location>
        <begin position="24"/>
        <end position="280"/>
    </location>
</feature>